<dbReference type="InterPro" id="IPR000014">
    <property type="entry name" value="PAS"/>
</dbReference>
<keyword evidence="5 10" id="KW-0418">Kinase</keyword>
<dbReference type="STRING" id="1307839.L21SP5_03079"/>
<dbReference type="EMBL" id="CP013118">
    <property type="protein sequence ID" value="ALO16699.1"/>
    <property type="molecule type" value="Genomic_DNA"/>
</dbReference>
<dbReference type="InterPro" id="IPR003594">
    <property type="entry name" value="HATPase_dom"/>
</dbReference>
<name>A0A0S2I3B5_9BACT</name>
<keyword evidence="7" id="KW-0472">Membrane</keyword>
<dbReference type="PANTHER" id="PTHR43711">
    <property type="entry name" value="TWO-COMPONENT HISTIDINE KINASE"/>
    <property type="match status" value="1"/>
</dbReference>
<keyword evidence="7" id="KW-0812">Transmembrane</keyword>
<dbReference type="PROSITE" id="PS50109">
    <property type="entry name" value="HIS_KIN"/>
    <property type="match status" value="1"/>
</dbReference>
<dbReference type="PROSITE" id="PS50112">
    <property type="entry name" value="PAS"/>
    <property type="match status" value="1"/>
</dbReference>
<evidence type="ECO:0000259" key="9">
    <source>
        <dbReference type="PROSITE" id="PS50112"/>
    </source>
</evidence>
<dbReference type="InterPro" id="IPR036097">
    <property type="entry name" value="HisK_dim/P_sf"/>
</dbReference>
<feature type="domain" description="Histidine kinase" evidence="8">
    <location>
        <begin position="390"/>
        <end position="608"/>
    </location>
</feature>
<keyword evidence="7" id="KW-1133">Transmembrane helix</keyword>
<feature type="transmembrane region" description="Helical" evidence="7">
    <location>
        <begin position="7"/>
        <end position="24"/>
    </location>
</feature>
<accession>A0A0S2I3B5</accession>
<gene>
    <name evidence="10" type="primary">luxQ_14</name>
    <name evidence="10" type="ORF">L21SP5_03079</name>
</gene>
<dbReference type="Pfam" id="PF13426">
    <property type="entry name" value="PAS_9"/>
    <property type="match status" value="2"/>
</dbReference>
<organism evidence="10 11">
    <name type="scientific">Salinivirga cyanobacteriivorans</name>
    <dbReference type="NCBI Taxonomy" id="1307839"/>
    <lineage>
        <taxon>Bacteria</taxon>
        <taxon>Pseudomonadati</taxon>
        <taxon>Bacteroidota</taxon>
        <taxon>Bacteroidia</taxon>
        <taxon>Bacteroidales</taxon>
        <taxon>Salinivirgaceae</taxon>
        <taxon>Salinivirga</taxon>
    </lineage>
</organism>
<dbReference type="InterPro" id="IPR035965">
    <property type="entry name" value="PAS-like_dom_sf"/>
</dbReference>
<keyword evidence="3" id="KW-0597">Phosphoprotein</keyword>
<dbReference type="SMART" id="SM00387">
    <property type="entry name" value="HATPase_c"/>
    <property type="match status" value="1"/>
</dbReference>
<keyword evidence="6" id="KW-0902">Two-component regulatory system</keyword>
<dbReference type="AlphaFoldDB" id="A0A0S2I3B5"/>
<dbReference type="PANTHER" id="PTHR43711:SF26">
    <property type="entry name" value="SENSOR HISTIDINE KINASE RCSC"/>
    <property type="match status" value="1"/>
</dbReference>
<evidence type="ECO:0000259" key="8">
    <source>
        <dbReference type="PROSITE" id="PS50109"/>
    </source>
</evidence>
<keyword evidence="11" id="KW-1185">Reference proteome</keyword>
<evidence type="ECO:0000313" key="11">
    <source>
        <dbReference type="Proteomes" id="UP000064893"/>
    </source>
</evidence>
<dbReference type="PRINTS" id="PR00344">
    <property type="entry name" value="BCTRLSENSOR"/>
</dbReference>
<keyword evidence="4 10" id="KW-0808">Transferase</keyword>
<dbReference type="SUPFAM" id="SSF55874">
    <property type="entry name" value="ATPase domain of HSP90 chaperone/DNA topoisomerase II/histidine kinase"/>
    <property type="match status" value="1"/>
</dbReference>
<dbReference type="InterPro" id="IPR050736">
    <property type="entry name" value="Sensor_HK_Regulatory"/>
</dbReference>
<dbReference type="SMART" id="SM00091">
    <property type="entry name" value="PAS"/>
    <property type="match status" value="2"/>
</dbReference>
<evidence type="ECO:0000256" key="1">
    <source>
        <dbReference type="ARBA" id="ARBA00000085"/>
    </source>
</evidence>
<dbReference type="Pfam" id="PF02518">
    <property type="entry name" value="HATPase_c"/>
    <property type="match status" value="1"/>
</dbReference>
<feature type="transmembrane region" description="Helical" evidence="7">
    <location>
        <begin position="44"/>
        <end position="61"/>
    </location>
</feature>
<evidence type="ECO:0000256" key="5">
    <source>
        <dbReference type="ARBA" id="ARBA00022777"/>
    </source>
</evidence>
<dbReference type="SUPFAM" id="SSF55785">
    <property type="entry name" value="PYP-like sensor domain (PAS domain)"/>
    <property type="match status" value="2"/>
</dbReference>
<evidence type="ECO:0000256" key="2">
    <source>
        <dbReference type="ARBA" id="ARBA00012438"/>
    </source>
</evidence>
<evidence type="ECO:0000256" key="3">
    <source>
        <dbReference type="ARBA" id="ARBA00022553"/>
    </source>
</evidence>
<dbReference type="RefSeq" id="WP_057954051.1">
    <property type="nucleotide sequence ID" value="NZ_CP013118.1"/>
</dbReference>
<evidence type="ECO:0000313" key="10">
    <source>
        <dbReference type="EMBL" id="ALO16699.1"/>
    </source>
</evidence>
<dbReference type="Gene3D" id="3.30.450.20">
    <property type="entry name" value="PAS domain"/>
    <property type="match status" value="2"/>
</dbReference>
<reference evidence="10 11" key="1">
    <citation type="submission" date="2015-11" db="EMBL/GenBank/DDBJ databases">
        <title>Description and complete genome sequence of a novel strain predominating in hypersaline microbial mats and representing a new family of the Bacteriodetes phylum.</title>
        <authorList>
            <person name="Spring S."/>
            <person name="Bunk B."/>
            <person name="Sproer C."/>
            <person name="Klenk H.-P."/>
        </authorList>
    </citation>
    <scope>NUCLEOTIDE SEQUENCE [LARGE SCALE GENOMIC DNA]</scope>
    <source>
        <strain evidence="10 11">L21-Spi-D4</strain>
    </source>
</reference>
<dbReference type="InterPro" id="IPR005467">
    <property type="entry name" value="His_kinase_dom"/>
</dbReference>
<dbReference type="KEGG" id="blq:L21SP5_03079"/>
<dbReference type="InterPro" id="IPR003661">
    <property type="entry name" value="HisK_dim/P_dom"/>
</dbReference>
<dbReference type="Gene3D" id="1.10.287.130">
    <property type="match status" value="1"/>
</dbReference>
<dbReference type="NCBIfam" id="TIGR00229">
    <property type="entry name" value="sensory_box"/>
    <property type="match status" value="2"/>
</dbReference>
<dbReference type="Pfam" id="PF00512">
    <property type="entry name" value="HisKA"/>
    <property type="match status" value="1"/>
</dbReference>
<dbReference type="EC" id="2.7.13.3" evidence="2"/>
<dbReference type="GO" id="GO:0000155">
    <property type="term" value="F:phosphorelay sensor kinase activity"/>
    <property type="evidence" value="ECO:0007669"/>
    <property type="project" value="InterPro"/>
</dbReference>
<dbReference type="SMART" id="SM00388">
    <property type="entry name" value="HisKA"/>
    <property type="match status" value="1"/>
</dbReference>
<protein>
    <recommendedName>
        <fullName evidence="2">histidine kinase</fullName>
        <ecNumber evidence="2">2.7.13.3</ecNumber>
    </recommendedName>
</protein>
<evidence type="ECO:0000256" key="6">
    <source>
        <dbReference type="ARBA" id="ARBA00023012"/>
    </source>
</evidence>
<evidence type="ECO:0000256" key="7">
    <source>
        <dbReference type="SAM" id="Phobius"/>
    </source>
</evidence>
<proteinExistence type="predicted"/>
<feature type="domain" description="PAS" evidence="9">
    <location>
        <begin position="266"/>
        <end position="302"/>
    </location>
</feature>
<dbReference type="InterPro" id="IPR036890">
    <property type="entry name" value="HATPase_C_sf"/>
</dbReference>
<dbReference type="Gene3D" id="3.30.565.10">
    <property type="entry name" value="Histidine kinase-like ATPase, C-terminal domain"/>
    <property type="match status" value="1"/>
</dbReference>
<dbReference type="PATRIC" id="fig|1307839.3.peg.3242"/>
<dbReference type="SUPFAM" id="SSF47384">
    <property type="entry name" value="Homodimeric domain of signal transducing histidine kinase"/>
    <property type="match status" value="1"/>
</dbReference>
<dbReference type="Proteomes" id="UP000064893">
    <property type="component" value="Chromosome"/>
</dbReference>
<comment type="catalytic activity">
    <reaction evidence="1">
        <text>ATP + protein L-histidine = ADP + protein N-phospho-L-histidine.</text>
        <dbReference type="EC" id="2.7.13.3"/>
    </reaction>
</comment>
<dbReference type="OrthoDB" id="1108921at2"/>
<evidence type="ECO:0000256" key="4">
    <source>
        <dbReference type="ARBA" id="ARBA00022679"/>
    </source>
</evidence>
<sequence length="609" mass="70726">MKFKFEYYLTAIYLIIGALWILFSDKLVTSFTDDPLVITNLQTYKGWFYVLITGFLLFLLLRRHLKEVKAVNNTLFDRNQTLVDYQKKLKERNDEYYSLFEEYKTQNEDLLVAKEKAINNEQQLKQLIDQAPDAIHIQIENKIVYANEKLLNLLEVQHERDVLDKHLSDFIDPYDAGETTRKLQMLSNNGSRQIVRIRYSTFNKKFVDAELTSVQIKYNGKAAELIFSRDITGEKKYLLELERKNRFINTILDRLPIGLALNRFNEGDATYMNKKFVEIYGWPRAELVNIESFFRKVYPDEHYRKKVMQMIQADVATGNPELMHWENITITQKNGEKRIVNAVNIPIQEQNTMISTVIDVTELKRTEANLLAAKEKAEESDRLKSAFLNNISHEFRTPLNGILGFVEMLVRPDLSDSKRKKYVAIIRESSNQLINLVTDTVEVSHIQTGTIQVNRRSFSFSDLVEEVNKIYKPFIEKKRLELIKNMSLSEQDLNITSDRHKLFRIVQHLVDNAVKFTEKGNVKIFVGRLDKYIEIKISDTGIGIAPEVKASVFDVFRQSELGYSRSFGGNGIGLFIVKSYVNLLNGEINLESEPMKGTTFTVRLPVYQN</sequence>
<dbReference type="CDD" id="cd00082">
    <property type="entry name" value="HisKA"/>
    <property type="match status" value="1"/>
</dbReference>
<dbReference type="InterPro" id="IPR004358">
    <property type="entry name" value="Sig_transdc_His_kin-like_C"/>
</dbReference>